<dbReference type="InterPro" id="IPR019432">
    <property type="entry name" value="Acyltransferase_MbtK/IucB-like"/>
</dbReference>
<dbReference type="PANTHER" id="PTHR31438:SF1">
    <property type="entry name" value="LYSINE N-ACYLTRANSFERASE C17G9.06C-RELATED"/>
    <property type="match status" value="1"/>
</dbReference>
<reference evidence="6 7" key="1">
    <citation type="submission" date="2017-06" db="EMBL/GenBank/DDBJ databases">
        <title>Complete Genome Sequence of the Soil Carbazole-Degrading Bacterium Nocardioides aromaticivorans IC177.</title>
        <authorList>
            <person name="Vejarano F."/>
            <person name="Suzuki-Minakuchi C."/>
            <person name="Ohtsubo Y."/>
            <person name="Tsuda M."/>
            <person name="Okada K."/>
            <person name="Nojiri H."/>
        </authorList>
    </citation>
    <scope>NUCLEOTIDE SEQUENCE [LARGE SCALE GENOMIC DNA]</scope>
    <source>
        <strain evidence="6 7">IC177</strain>
    </source>
</reference>
<accession>A0ABX7PEU4</accession>
<evidence type="ECO:0000256" key="1">
    <source>
        <dbReference type="ARBA" id="ARBA00003818"/>
    </source>
</evidence>
<evidence type="ECO:0000256" key="2">
    <source>
        <dbReference type="ARBA" id="ARBA00005102"/>
    </source>
</evidence>
<gene>
    <name evidence="6" type="ORF">CFH99_01805</name>
</gene>
<evidence type="ECO:0000313" key="6">
    <source>
        <dbReference type="EMBL" id="QSR24358.1"/>
    </source>
</evidence>
<dbReference type="PANTHER" id="PTHR31438">
    <property type="entry name" value="LYSINE N-ACYLTRANSFERASE C17G9.06C-RELATED"/>
    <property type="match status" value="1"/>
</dbReference>
<dbReference type="Gene3D" id="3.40.630.30">
    <property type="match status" value="1"/>
</dbReference>
<comment type="function">
    <text evidence="1">Acyltransferase required for the direct transfer of medium- to long-chain fatty acyl moieties from a carrier protein (MbtL) on to the epsilon-amino group of lysine residue in the mycobactin core.</text>
</comment>
<organism evidence="6 7">
    <name type="scientific">Nocardioides aromaticivorans</name>
    <dbReference type="NCBI Taxonomy" id="200618"/>
    <lineage>
        <taxon>Bacteria</taxon>
        <taxon>Bacillati</taxon>
        <taxon>Actinomycetota</taxon>
        <taxon>Actinomycetes</taxon>
        <taxon>Propionibacteriales</taxon>
        <taxon>Nocardioidaceae</taxon>
        <taxon>Nocardioides</taxon>
    </lineage>
</organism>
<evidence type="ECO:0000256" key="4">
    <source>
        <dbReference type="ARBA" id="ARBA00031122"/>
    </source>
</evidence>
<comment type="pathway">
    <text evidence="2">Siderophore biosynthesis; mycobactin biosynthesis.</text>
</comment>
<dbReference type="Proteomes" id="UP000662818">
    <property type="component" value="Chromosome"/>
</dbReference>
<dbReference type="SMART" id="SM01006">
    <property type="entry name" value="AlcB"/>
    <property type="match status" value="1"/>
</dbReference>
<sequence length="193" mass="21368">MGRRPHHPPGGPMTVVVRPVEPAADAALLTGWVSAERASFWGMVGLDRAEVEEIYTYIQEQEHLAAYLLVLDDVPVGLFQTYDPRVDEIGGFYDRREGDVGVHLLLADDERRSGRTPEVLAAGLDFVAHLPGCRRIVFEPDARNHASIALMERLGAERGPLVDLRTSISEKPAQFFFLDRDRALALAGRSPRG</sequence>
<dbReference type="SUPFAM" id="SSF55729">
    <property type="entry name" value="Acyl-CoA N-acyltransferases (Nat)"/>
    <property type="match status" value="1"/>
</dbReference>
<protein>
    <recommendedName>
        <fullName evidence="3">Lysine N-acyltransferase MbtK</fullName>
    </recommendedName>
    <alternativeName>
        <fullName evidence="4">Mycobactin synthase protein K</fullName>
    </alternativeName>
</protein>
<dbReference type="InterPro" id="IPR016181">
    <property type="entry name" value="Acyl_CoA_acyltransferase"/>
</dbReference>
<keyword evidence="7" id="KW-1185">Reference proteome</keyword>
<feature type="domain" description="Acyltransferase MbtK/IucB-like conserved" evidence="5">
    <location>
        <begin position="18"/>
        <end position="65"/>
    </location>
</feature>
<name>A0ABX7PEU4_9ACTN</name>
<evidence type="ECO:0000313" key="7">
    <source>
        <dbReference type="Proteomes" id="UP000662818"/>
    </source>
</evidence>
<dbReference type="Pfam" id="PF13523">
    <property type="entry name" value="Acetyltransf_8"/>
    <property type="match status" value="1"/>
</dbReference>
<proteinExistence type="predicted"/>
<dbReference type="EMBL" id="CP022295">
    <property type="protein sequence ID" value="QSR24358.1"/>
    <property type="molecule type" value="Genomic_DNA"/>
</dbReference>
<evidence type="ECO:0000259" key="5">
    <source>
        <dbReference type="SMART" id="SM01006"/>
    </source>
</evidence>
<evidence type="ECO:0000256" key="3">
    <source>
        <dbReference type="ARBA" id="ARBA00020586"/>
    </source>
</evidence>